<reference evidence="1 2" key="1">
    <citation type="submission" date="2024-03" db="EMBL/GenBank/DDBJ databases">
        <title>The Acrasis kona genome and developmental transcriptomes reveal deep origins of eukaryotic multicellular pathways.</title>
        <authorList>
            <person name="Sheikh S."/>
            <person name="Fu C.-J."/>
            <person name="Brown M.W."/>
            <person name="Baldauf S.L."/>
        </authorList>
    </citation>
    <scope>NUCLEOTIDE SEQUENCE [LARGE SCALE GENOMIC DNA]</scope>
    <source>
        <strain evidence="1 2">ATCC MYA-3509</strain>
    </source>
</reference>
<gene>
    <name evidence="1" type="ORF">AKO1_012203</name>
</gene>
<evidence type="ECO:0000313" key="1">
    <source>
        <dbReference type="EMBL" id="KAL0487303.1"/>
    </source>
</evidence>
<accession>A0AAW2ZD71</accession>
<dbReference type="SUPFAM" id="SSF52540">
    <property type="entry name" value="P-loop containing nucleoside triphosphate hydrolases"/>
    <property type="match status" value="1"/>
</dbReference>
<dbReference type="AlphaFoldDB" id="A0AAW2ZD71"/>
<comment type="caution">
    <text evidence="1">The sequence shown here is derived from an EMBL/GenBank/DDBJ whole genome shotgun (WGS) entry which is preliminary data.</text>
</comment>
<organism evidence="1 2">
    <name type="scientific">Acrasis kona</name>
    <dbReference type="NCBI Taxonomy" id="1008807"/>
    <lineage>
        <taxon>Eukaryota</taxon>
        <taxon>Discoba</taxon>
        <taxon>Heterolobosea</taxon>
        <taxon>Tetramitia</taxon>
        <taxon>Eutetramitia</taxon>
        <taxon>Acrasidae</taxon>
        <taxon>Acrasis</taxon>
    </lineage>
</organism>
<dbReference type="GO" id="GO:0005525">
    <property type="term" value="F:GTP binding"/>
    <property type="evidence" value="ECO:0007669"/>
    <property type="project" value="InterPro"/>
</dbReference>
<dbReference type="InterPro" id="IPR001806">
    <property type="entry name" value="Small_GTPase"/>
</dbReference>
<dbReference type="InterPro" id="IPR027417">
    <property type="entry name" value="P-loop_NTPase"/>
</dbReference>
<dbReference type="EMBL" id="JAOPGA020001330">
    <property type="protein sequence ID" value="KAL0487303.1"/>
    <property type="molecule type" value="Genomic_DNA"/>
</dbReference>
<dbReference type="Pfam" id="PF00071">
    <property type="entry name" value="Ras"/>
    <property type="match status" value="1"/>
</dbReference>
<name>A0AAW2ZD71_9EUKA</name>
<dbReference type="Gene3D" id="3.40.50.300">
    <property type="entry name" value="P-loop containing nucleotide triphosphate hydrolases"/>
    <property type="match status" value="1"/>
</dbReference>
<protein>
    <submittedName>
        <fullName evidence="1">Ras-like protein</fullName>
    </submittedName>
</protein>
<dbReference type="Proteomes" id="UP001431209">
    <property type="component" value="Unassembled WGS sequence"/>
</dbReference>
<proteinExistence type="predicted"/>
<sequence>MRHSAGMYIEEPDLAVEGGFRSVRRIRGVLIDLVILPDHFFMKVPASLLMLSYAVDKKSSLDFLTNFVSTQVVDNTSKVVVGLRLDLNREVSYDDATLLAEQICSPLVEVSSKTGRNFDRAIDMLHATSISNSVDQEWLKDVAKGRFSFKRRCVLM</sequence>
<keyword evidence="2" id="KW-1185">Reference proteome</keyword>
<evidence type="ECO:0000313" key="2">
    <source>
        <dbReference type="Proteomes" id="UP001431209"/>
    </source>
</evidence>
<dbReference type="GO" id="GO:0003924">
    <property type="term" value="F:GTPase activity"/>
    <property type="evidence" value="ECO:0007669"/>
    <property type="project" value="InterPro"/>
</dbReference>